<dbReference type="InterPro" id="IPR015202">
    <property type="entry name" value="GO-like_E_set"/>
</dbReference>
<proteinExistence type="predicted"/>
<dbReference type="PANTHER" id="PTHR32208:SF96">
    <property type="entry name" value="GLYOXAL OXIDASE"/>
    <property type="match status" value="1"/>
</dbReference>
<evidence type="ECO:0000313" key="5">
    <source>
        <dbReference type="EMBL" id="GJN88080.1"/>
    </source>
</evidence>
<reference evidence="5 6" key="1">
    <citation type="submission" date="2021-12" db="EMBL/GenBank/DDBJ databases">
        <title>High titer production of polyol ester of fatty acids by Rhodotorula paludigena BS15 towards product separation-free biomass refinery.</title>
        <authorList>
            <person name="Mano J."/>
            <person name="Ono H."/>
            <person name="Tanaka T."/>
            <person name="Naito K."/>
            <person name="Sushida H."/>
            <person name="Ike M."/>
            <person name="Tokuyasu K."/>
            <person name="Kitaoka M."/>
        </authorList>
    </citation>
    <scope>NUCLEOTIDE SEQUENCE [LARGE SCALE GENOMIC DNA]</scope>
    <source>
        <strain evidence="5 6">BS15</strain>
    </source>
</reference>
<dbReference type="Gene3D" id="2.130.10.80">
    <property type="entry name" value="Galactose oxidase/kelch, beta-propeller"/>
    <property type="match status" value="1"/>
</dbReference>
<dbReference type="Proteomes" id="UP001342314">
    <property type="component" value="Unassembled WGS sequence"/>
</dbReference>
<dbReference type="PANTHER" id="PTHR32208">
    <property type="entry name" value="SECRETED PROTEIN-RELATED"/>
    <property type="match status" value="1"/>
</dbReference>
<dbReference type="SUPFAM" id="SSF81296">
    <property type="entry name" value="E set domains"/>
    <property type="match status" value="1"/>
</dbReference>
<dbReference type="InterPro" id="IPR013783">
    <property type="entry name" value="Ig-like_fold"/>
</dbReference>
<dbReference type="Pfam" id="PF07250">
    <property type="entry name" value="Glyoxal_oxid_N"/>
    <property type="match status" value="1"/>
</dbReference>
<evidence type="ECO:0008006" key="7">
    <source>
        <dbReference type="Google" id="ProtNLM"/>
    </source>
</evidence>
<comment type="caution">
    <text evidence="5">The sequence shown here is derived from an EMBL/GenBank/DDBJ whole genome shotgun (WGS) entry which is preliminary data.</text>
</comment>
<dbReference type="EMBL" id="BQKY01000002">
    <property type="protein sequence ID" value="GJN88080.1"/>
    <property type="molecule type" value="Genomic_DNA"/>
</dbReference>
<dbReference type="InterPro" id="IPR009880">
    <property type="entry name" value="Glyoxal_oxidase_N"/>
</dbReference>
<evidence type="ECO:0000313" key="6">
    <source>
        <dbReference type="Proteomes" id="UP001342314"/>
    </source>
</evidence>
<dbReference type="InterPro" id="IPR014756">
    <property type="entry name" value="Ig_E-set"/>
</dbReference>
<keyword evidence="1 2" id="KW-0732">Signal</keyword>
<feature type="domain" description="Galactose oxidase-like Early set" evidence="4">
    <location>
        <begin position="522"/>
        <end position="617"/>
    </location>
</feature>
<accession>A0AAV5GEL3</accession>
<feature type="domain" description="Glyoxal oxidase N-terminal" evidence="3">
    <location>
        <begin position="140"/>
        <end position="517"/>
    </location>
</feature>
<protein>
    <recommendedName>
        <fullName evidence="7">Copper radical oxidase</fullName>
    </recommendedName>
</protein>
<dbReference type="CDD" id="cd02851">
    <property type="entry name" value="E_set_GO_C"/>
    <property type="match status" value="1"/>
</dbReference>
<feature type="chain" id="PRO_5043405708" description="Copper radical oxidase" evidence="2">
    <location>
        <begin position="25"/>
        <end position="642"/>
    </location>
</feature>
<name>A0AAV5GEL3_9BASI</name>
<keyword evidence="6" id="KW-1185">Reference proteome</keyword>
<dbReference type="SUPFAM" id="SSF50965">
    <property type="entry name" value="Galactose oxidase, central domain"/>
    <property type="match status" value="1"/>
</dbReference>
<evidence type="ECO:0000256" key="1">
    <source>
        <dbReference type="ARBA" id="ARBA00022729"/>
    </source>
</evidence>
<organism evidence="5 6">
    <name type="scientific">Rhodotorula paludigena</name>
    <dbReference type="NCBI Taxonomy" id="86838"/>
    <lineage>
        <taxon>Eukaryota</taxon>
        <taxon>Fungi</taxon>
        <taxon>Dikarya</taxon>
        <taxon>Basidiomycota</taxon>
        <taxon>Pucciniomycotina</taxon>
        <taxon>Microbotryomycetes</taxon>
        <taxon>Sporidiobolales</taxon>
        <taxon>Sporidiobolaceae</taxon>
        <taxon>Rhodotorula</taxon>
    </lineage>
</organism>
<evidence type="ECO:0000259" key="4">
    <source>
        <dbReference type="Pfam" id="PF09118"/>
    </source>
</evidence>
<evidence type="ECO:0000259" key="3">
    <source>
        <dbReference type="Pfam" id="PF07250"/>
    </source>
</evidence>
<dbReference type="Pfam" id="PF09118">
    <property type="entry name" value="GO-like_E_set"/>
    <property type="match status" value="1"/>
</dbReference>
<feature type="signal peptide" evidence="2">
    <location>
        <begin position="1"/>
        <end position="24"/>
    </location>
</feature>
<gene>
    <name evidence="5" type="ORF">Rhopal_001036-T1</name>
</gene>
<dbReference type="Gene3D" id="2.60.40.10">
    <property type="entry name" value="Immunoglobulins"/>
    <property type="match status" value="1"/>
</dbReference>
<dbReference type="InterPro" id="IPR037293">
    <property type="entry name" value="Gal_Oxidase_central_sf"/>
</dbReference>
<dbReference type="InterPro" id="IPR011043">
    <property type="entry name" value="Gal_Oxase/kelch_b-propeller"/>
</dbReference>
<sequence length="642" mass="68734">MAPVTRSSRLTLVALSLLAARTLATPSLPPSTDLFDTLGDEGLFDFETSVDYDLAAPEPADYDLLPPEQQDDIFARVVDGSLAARSWHGYEAHSKRALGKAMTGASTMVTAGQTGVAAMQITLVDDDHIVIYDKAEDNALKSKSGGSAWGSVYTISTQKVRALNLKTNSFCAGGGWIGNGTLVSVGGNPRQDSNENAADGLAAVRFFTPCTNDKCDVYENPSRIRMTSQRWYPSTVRLQDGSIMILGGMIAGGFNNAPSTDNPTFEWFPPKFDGLPVYSKFLHDALNSNLFPITYLLPNGQIFVAANQIAMVYDWKKNIERRLPDFPNGVTVTYPASAASVLLPLTIANNWTPEILFCGGTTANLNLNPAKLSSSYLASKQCSRMALNTAGIKKGWITEDMPSPRLMGDALLLPTGHVLIINGAMRGIAGYGNVKDAVGASNAASPVKRPVLYDPVAAKGKRFSYNFPEGRVERLYHSTATVIPDGRVFVAGSNPNDRVSQKTYRTRYGVEMLSPPYMSLARPSFSGAPAKVGYNKAFTLTVSVPKGTKAVQAFLMDHGYSTHGVHMSSRMVELVATLKGTKLTVTGPKTTGLFPPGTGWLHINADGVPSVSTKVMVGDGASPPVSQSAINNMLKKTKGSPK</sequence>
<dbReference type="AlphaFoldDB" id="A0AAV5GEL3"/>
<evidence type="ECO:0000256" key="2">
    <source>
        <dbReference type="SAM" id="SignalP"/>
    </source>
</evidence>